<dbReference type="PANTHER" id="PTHR42759:SF1">
    <property type="entry name" value="MAGNESIUM-CHELATASE SUBUNIT CHLD"/>
    <property type="match status" value="1"/>
</dbReference>
<dbReference type="Pfam" id="PF17863">
    <property type="entry name" value="AAA_lid_2"/>
    <property type="match status" value="1"/>
</dbReference>
<dbReference type="PANTHER" id="PTHR42759">
    <property type="entry name" value="MOXR FAMILY PROTEIN"/>
    <property type="match status" value="1"/>
</dbReference>
<dbReference type="GO" id="GO:0016887">
    <property type="term" value="F:ATP hydrolysis activity"/>
    <property type="evidence" value="ECO:0007669"/>
    <property type="project" value="InterPro"/>
</dbReference>
<dbReference type="InterPro" id="IPR011704">
    <property type="entry name" value="ATPase_dyneun-rel_AAA"/>
</dbReference>
<gene>
    <name evidence="3" type="ORF">MSIBF_A1390023</name>
</gene>
<dbReference type="Gene3D" id="1.10.8.80">
    <property type="entry name" value="Magnesium chelatase subunit I, C-Terminal domain"/>
    <property type="match status" value="1"/>
</dbReference>
<evidence type="ECO:0000259" key="2">
    <source>
        <dbReference type="Pfam" id="PF17863"/>
    </source>
</evidence>
<dbReference type="GO" id="GO:0005524">
    <property type="term" value="F:ATP binding"/>
    <property type="evidence" value="ECO:0007669"/>
    <property type="project" value="InterPro"/>
</dbReference>
<dbReference type="SUPFAM" id="SSF52540">
    <property type="entry name" value="P-loop containing nucleoside triphosphate hydrolases"/>
    <property type="match status" value="1"/>
</dbReference>
<reference evidence="3" key="1">
    <citation type="submission" date="2014-09" db="EMBL/GenBank/DDBJ databases">
        <authorList>
            <person name="Probst J Alexander"/>
        </authorList>
    </citation>
    <scope>NUCLEOTIDE SEQUENCE</scope>
</reference>
<accession>A0A098E660</accession>
<sequence>MDTTLGKIYKIMDALRETKIHMGDDNFSIENFKTNGHLLFSIANSCLRNRMLLLYGGMGANKTTLINVIGSRLRNVPYGDMVSTMIAGHPEQTEEKMIGFMDPRQWMSKYEDGDSIKVMWTNWAKSRWKVIDELNRFPPGKQNLFHDILRAKQISYSGQTFKTEDYRMFATTNPEFKSTYPLDEALLDRVSVCIPVYQPSFKYLLDLLSRPADIESLVESVPTLSNEEFNSLPLMVDNVRFPPILQVCTASLIRDFVILERAPNNDKTQLTPSSKPSKGLCTRHTKSKYYGNLNLVSWQVDEGLSVRALFDIRDFTKAIAFLRGSNEATIADLKAVAPYIIWHRVTPNETVYNAPPYYGADKLKFISDLVEKSINTTLNERAEINTIFAQANDGMISTVEGIRKLANFEDPLCRFDMIKFLENKTK</sequence>
<dbReference type="InterPro" id="IPR027417">
    <property type="entry name" value="P-loop_NTPase"/>
</dbReference>
<feature type="domain" description="ATPase dynein-related AAA" evidence="1">
    <location>
        <begin position="52"/>
        <end position="189"/>
    </location>
</feature>
<evidence type="ECO:0000259" key="1">
    <source>
        <dbReference type="Pfam" id="PF07728"/>
    </source>
</evidence>
<protein>
    <submittedName>
        <fullName evidence="3">ATPase associated with various cellular activities, AAA_3</fullName>
    </submittedName>
</protein>
<name>A0A098E660_9ZZZZ</name>
<dbReference type="InterPro" id="IPR041628">
    <property type="entry name" value="ChlI/MoxR_AAA_lid"/>
</dbReference>
<organism evidence="3">
    <name type="scientific">groundwater metagenome</name>
    <dbReference type="NCBI Taxonomy" id="717931"/>
    <lineage>
        <taxon>unclassified sequences</taxon>
        <taxon>metagenomes</taxon>
        <taxon>ecological metagenomes</taxon>
    </lineage>
</organism>
<evidence type="ECO:0000313" key="3">
    <source>
        <dbReference type="EMBL" id="CEG11347.1"/>
    </source>
</evidence>
<dbReference type="Pfam" id="PF07728">
    <property type="entry name" value="AAA_5"/>
    <property type="match status" value="1"/>
</dbReference>
<proteinExistence type="predicted"/>
<dbReference type="EMBL" id="CCXY01000045">
    <property type="protein sequence ID" value="CEG11347.1"/>
    <property type="molecule type" value="Genomic_DNA"/>
</dbReference>
<feature type="domain" description="ChlI/MoxR AAA lid" evidence="2">
    <location>
        <begin position="305"/>
        <end position="348"/>
    </location>
</feature>
<dbReference type="Gene3D" id="3.40.50.300">
    <property type="entry name" value="P-loop containing nucleotide triphosphate hydrolases"/>
    <property type="match status" value="1"/>
</dbReference>
<dbReference type="InterPro" id="IPR050764">
    <property type="entry name" value="CbbQ/NirQ/NorQ/GpvN"/>
</dbReference>
<dbReference type="AlphaFoldDB" id="A0A098E660"/>